<dbReference type="SUPFAM" id="SSF53098">
    <property type="entry name" value="Ribonuclease H-like"/>
    <property type="match status" value="1"/>
</dbReference>
<dbReference type="PROSITE" id="PS51975">
    <property type="entry name" value="RNASE_H_2"/>
    <property type="match status" value="1"/>
</dbReference>
<sequence length="211" mass="23511">MMRLLGADEAGKGPVIGSMFVVGVVVDEERLFDLAALGVKDSKLLAPSRREQLAASIEKIARDRYVLEVRPEVIDELRQLMTMNEIMVKSFSKVLEKLSADRAILDAADVDPERFARRVKEGSRTGMEVVAEHRADKNHTVVAAASILAKVNRDRSVREIEAAVGKVIGSGYPSDPATIRFLEEWAKEHGDLPPFTRKSWKTAERIKARFI</sequence>
<keyword evidence="13 14" id="KW-0464">Manganese</keyword>
<evidence type="ECO:0000256" key="15">
    <source>
        <dbReference type="PROSITE-ProRule" id="PRU01319"/>
    </source>
</evidence>
<evidence type="ECO:0000313" key="18">
    <source>
        <dbReference type="EMBL" id="MDF0592734.1"/>
    </source>
</evidence>
<evidence type="ECO:0000259" key="17">
    <source>
        <dbReference type="PROSITE" id="PS51975"/>
    </source>
</evidence>
<dbReference type="Pfam" id="PF01351">
    <property type="entry name" value="RNase_HII"/>
    <property type="match status" value="1"/>
</dbReference>
<feature type="binding site" evidence="14 15">
    <location>
        <position position="106"/>
    </location>
    <ligand>
        <name>a divalent metal cation</name>
        <dbReference type="ChEBI" id="CHEBI:60240"/>
    </ligand>
</feature>
<dbReference type="Proteomes" id="UP001215956">
    <property type="component" value="Unassembled WGS sequence"/>
</dbReference>
<keyword evidence="10 14" id="KW-0479">Metal-binding</keyword>
<accession>A0ABT5XDF4</accession>
<dbReference type="PANTHER" id="PTHR10954">
    <property type="entry name" value="RIBONUCLEASE H2 SUBUNIT A"/>
    <property type="match status" value="1"/>
</dbReference>
<dbReference type="InterPro" id="IPR024567">
    <property type="entry name" value="RNase_HII/HIII_dom"/>
</dbReference>
<dbReference type="InterPro" id="IPR020787">
    <property type="entry name" value="RNase_HII_arc"/>
</dbReference>
<comment type="subcellular location">
    <subcellularLocation>
        <location evidence="4 14">Cytoplasm</location>
    </subcellularLocation>
</comment>
<dbReference type="EC" id="3.1.26.4" evidence="6 14"/>
<feature type="binding site" evidence="14 15">
    <location>
        <position position="9"/>
    </location>
    <ligand>
        <name>a divalent metal cation</name>
        <dbReference type="ChEBI" id="CHEBI:60240"/>
    </ligand>
</feature>
<dbReference type="InterPro" id="IPR012337">
    <property type="entry name" value="RNaseH-like_sf"/>
</dbReference>
<protein>
    <recommendedName>
        <fullName evidence="7 14">Ribonuclease HII</fullName>
        <shortName evidence="14">RNase HII</shortName>
        <ecNumber evidence="6 14">3.1.26.4</ecNumber>
    </recommendedName>
</protein>
<comment type="cofactor">
    <cofactor evidence="14 15">
        <name>Mn(2+)</name>
        <dbReference type="ChEBI" id="CHEBI:29035"/>
    </cofactor>
    <cofactor evidence="14 15">
        <name>Mg(2+)</name>
        <dbReference type="ChEBI" id="CHEBI:18420"/>
    </cofactor>
    <text evidence="14 15">Manganese or magnesium. Binds 1 divalent metal ion per monomer in the absence of substrate. May bind a second metal ion after substrate binding.</text>
</comment>
<gene>
    <name evidence="14 18" type="primary">rnhB</name>
    <name evidence="18" type="ORF">P0O24_03960</name>
</gene>
<evidence type="ECO:0000256" key="2">
    <source>
        <dbReference type="ARBA" id="ARBA00001946"/>
    </source>
</evidence>
<dbReference type="InterPro" id="IPR001352">
    <property type="entry name" value="RNase_HII/HIII"/>
</dbReference>
<keyword evidence="8 14" id="KW-0963">Cytoplasm</keyword>
<evidence type="ECO:0000256" key="11">
    <source>
        <dbReference type="ARBA" id="ARBA00022759"/>
    </source>
</evidence>
<dbReference type="InterPro" id="IPR004649">
    <property type="entry name" value="RNase_H2_suA"/>
</dbReference>
<feature type="domain" description="RNase H type-2" evidence="17">
    <location>
        <begin position="2"/>
        <end position="211"/>
    </location>
</feature>
<keyword evidence="11 14" id="KW-0255">Endonuclease</keyword>
<organism evidence="18 19">
    <name type="scientific">Candidatus Methanocrinis alkalitolerans</name>
    <dbReference type="NCBI Taxonomy" id="3033395"/>
    <lineage>
        <taxon>Archaea</taxon>
        <taxon>Methanobacteriati</taxon>
        <taxon>Methanobacteriota</taxon>
        <taxon>Stenosarchaea group</taxon>
        <taxon>Methanomicrobia</taxon>
        <taxon>Methanotrichales</taxon>
        <taxon>Methanotrichaceae</taxon>
        <taxon>Methanocrinis</taxon>
    </lineage>
</organism>
<dbReference type="Gene3D" id="1.10.10.460">
    <property type="entry name" value="Ribonuclease hii. Domain 2"/>
    <property type="match status" value="1"/>
</dbReference>
<comment type="catalytic activity">
    <reaction evidence="1 14 15 16">
        <text>Endonucleolytic cleavage to 5'-phosphomonoester.</text>
        <dbReference type="EC" id="3.1.26.4"/>
    </reaction>
</comment>
<name>A0ABT5XDF4_9EURY</name>
<proteinExistence type="inferred from homology"/>
<evidence type="ECO:0000256" key="16">
    <source>
        <dbReference type="RuleBase" id="RU003515"/>
    </source>
</evidence>
<evidence type="ECO:0000256" key="8">
    <source>
        <dbReference type="ARBA" id="ARBA00022490"/>
    </source>
</evidence>
<evidence type="ECO:0000256" key="1">
    <source>
        <dbReference type="ARBA" id="ARBA00000077"/>
    </source>
</evidence>
<keyword evidence="12 14" id="KW-0378">Hydrolase</keyword>
<dbReference type="PANTHER" id="PTHR10954:SF23">
    <property type="entry name" value="RIBONUCLEASE"/>
    <property type="match status" value="1"/>
</dbReference>
<dbReference type="InterPro" id="IPR023160">
    <property type="entry name" value="RNase_HII_hlx-loop-hlx_cap_dom"/>
</dbReference>
<keyword evidence="9 14" id="KW-0540">Nuclease</keyword>
<keyword evidence="19" id="KW-1185">Reference proteome</keyword>
<dbReference type="Gene3D" id="3.30.420.10">
    <property type="entry name" value="Ribonuclease H-like superfamily/Ribonuclease H"/>
    <property type="match status" value="1"/>
</dbReference>
<evidence type="ECO:0000256" key="5">
    <source>
        <dbReference type="ARBA" id="ARBA00007383"/>
    </source>
</evidence>
<comment type="cofactor">
    <cofactor evidence="2">
        <name>Mg(2+)</name>
        <dbReference type="ChEBI" id="CHEBI:18420"/>
    </cofactor>
</comment>
<comment type="function">
    <text evidence="3 14 16">Endonuclease that specifically degrades the RNA of RNA-DNA hybrids.</text>
</comment>
<feature type="binding site" evidence="14 15">
    <location>
        <position position="8"/>
    </location>
    <ligand>
        <name>a divalent metal cation</name>
        <dbReference type="ChEBI" id="CHEBI:60240"/>
    </ligand>
</feature>
<evidence type="ECO:0000256" key="12">
    <source>
        <dbReference type="ARBA" id="ARBA00022801"/>
    </source>
</evidence>
<evidence type="ECO:0000256" key="14">
    <source>
        <dbReference type="HAMAP-Rule" id="MF_00052"/>
    </source>
</evidence>
<evidence type="ECO:0000256" key="7">
    <source>
        <dbReference type="ARBA" id="ARBA00019179"/>
    </source>
</evidence>
<dbReference type="NCBIfam" id="TIGR00729">
    <property type="entry name" value="ribonuclease HII"/>
    <property type="match status" value="1"/>
</dbReference>
<dbReference type="InterPro" id="IPR036397">
    <property type="entry name" value="RNaseH_sf"/>
</dbReference>
<evidence type="ECO:0000256" key="6">
    <source>
        <dbReference type="ARBA" id="ARBA00012180"/>
    </source>
</evidence>
<evidence type="ECO:0000256" key="13">
    <source>
        <dbReference type="ARBA" id="ARBA00023211"/>
    </source>
</evidence>
<comment type="caution">
    <text evidence="18">The sequence shown here is derived from an EMBL/GenBank/DDBJ whole genome shotgun (WGS) entry which is preliminary data.</text>
</comment>
<dbReference type="CDD" id="cd07180">
    <property type="entry name" value="RNase_HII_archaea_like"/>
    <property type="match status" value="1"/>
</dbReference>
<comment type="similarity">
    <text evidence="5 14 16">Belongs to the RNase HII family.</text>
</comment>
<dbReference type="EMBL" id="JARFPL010000009">
    <property type="protein sequence ID" value="MDF0592734.1"/>
    <property type="molecule type" value="Genomic_DNA"/>
</dbReference>
<evidence type="ECO:0000256" key="3">
    <source>
        <dbReference type="ARBA" id="ARBA00004065"/>
    </source>
</evidence>
<evidence type="ECO:0000256" key="9">
    <source>
        <dbReference type="ARBA" id="ARBA00022722"/>
    </source>
</evidence>
<reference evidence="18 19" key="1">
    <citation type="submission" date="2023-03" db="EMBL/GenBank/DDBJ databases">
        <title>Whole genome sequencing of Methanotrichaceae archaeon M04Ac.</title>
        <authorList>
            <person name="Khomyakova M.A."/>
            <person name="Merkel A.Y."/>
            <person name="Slobodkin A.I."/>
        </authorList>
    </citation>
    <scope>NUCLEOTIDE SEQUENCE [LARGE SCALE GENOMIC DNA]</scope>
    <source>
        <strain evidence="18 19">M04Ac</strain>
    </source>
</reference>
<evidence type="ECO:0000256" key="4">
    <source>
        <dbReference type="ARBA" id="ARBA00004496"/>
    </source>
</evidence>
<evidence type="ECO:0000313" key="19">
    <source>
        <dbReference type="Proteomes" id="UP001215956"/>
    </source>
</evidence>
<dbReference type="HAMAP" id="MF_00052_A">
    <property type="entry name" value="RNase_HII_A"/>
    <property type="match status" value="1"/>
</dbReference>
<evidence type="ECO:0000256" key="10">
    <source>
        <dbReference type="ARBA" id="ARBA00022723"/>
    </source>
</evidence>